<dbReference type="Gene3D" id="3.40.50.1820">
    <property type="entry name" value="alpha/beta hydrolase"/>
    <property type="match status" value="1"/>
</dbReference>
<dbReference type="Pfam" id="PF00550">
    <property type="entry name" value="PP-binding"/>
    <property type="match status" value="1"/>
</dbReference>
<sequence length="376" mass="41829">MDELRPEPCQLVQTVTVTLADAPTPPKVATVPTSALEQSLIDIWTEVLGLQQVGVNDNFFDLGGTSRAAAEMLSLLEKHFSCSLPMNVVAEAGTITELANRLRASGRITDGALGLVRLSSMTSRRNFFCVHGLGGHALVFARLARTLADEMSFYAFESMNRYIDEQLLSVEDMAERYLREVRRIQPRGPYHLGGYSMGGLVALEMAHRLRRSGEQVGLVALIDTDLVQIRTPVHPRAVDFVSRALGVSPPVSMPIEDIEDAAELIRRRLSEQIGRPTHLSVDQIRRFAYAYVHNQSAISSYQIRQLYDGEVYLFYSTLGPHEAAQERREILQLTGWANASWADRLHVVPIESDHWTILSDNVDALAVQLRHAIAGD</sequence>
<dbReference type="InterPro" id="IPR020802">
    <property type="entry name" value="TesA-like"/>
</dbReference>
<proteinExistence type="predicted"/>
<keyword evidence="2" id="KW-0597">Phosphoprotein</keyword>
<dbReference type="EMBL" id="BMMW01000004">
    <property type="protein sequence ID" value="GGK63240.1"/>
    <property type="molecule type" value="Genomic_DNA"/>
</dbReference>
<evidence type="ECO:0000313" key="5">
    <source>
        <dbReference type="EMBL" id="GGK63240.1"/>
    </source>
</evidence>
<dbReference type="SUPFAM" id="SSF53474">
    <property type="entry name" value="alpha/beta-Hydrolases"/>
    <property type="match status" value="1"/>
</dbReference>
<accession>A0A917VD92</accession>
<evidence type="ECO:0000256" key="2">
    <source>
        <dbReference type="ARBA" id="ARBA00022553"/>
    </source>
</evidence>
<evidence type="ECO:0000256" key="3">
    <source>
        <dbReference type="ARBA" id="ARBA00023268"/>
    </source>
</evidence>
<dbReference type="PANTHER" id="PTHR43775">
    <property type="entry name" value="FATTY ACID SYNTHASE"/>
    <property type="match status" value="1"/>
</dbReference>
<dbReference type="Proteomes" id="UP000612956">
    <property type="component" value="Unassembled WGS sequence"/>
</dbReference>
<gene>
    <name evidence="5" type="ORF">GCM10011591_39380</name>
</gene>
<evidence type="ECO:0000313" key="6">
    <source>
        <dbReference type="Proteomes" id="UP000612956"/>
    </source>
</evidence>
<dbReference type="GO" id="GO:0031177">
    <property type="term" value="F:phosphopantetheine binding"/>
    <property type="evidence" value="ECO:0007669"/>
    <property type="project" value="InterPro"/>
</dbReference>
<dbReference type="Pfam" id="PF00975">
    <property type="entry name" value="Thioesterase"/>
    <property type="match status" value="1"/>
</dbReference>
<dbReference type="GO" id="GO:0004312">
    <property type="term" value="F:fatty acid synthase activity"/>
    <property type="evidence" value="ECO:0007669"/>
    <property type="project" value="TreeGrafter"/>
</dbReference>
<name>A0A917VD92_9NOCA</name>
<dbReference type="PROSITE" id="PS50075">
    <property type="entry name" value="CARRIER"/>
    <property type="match status" value="1"/>
</dbReference>
<dbReference type="InterPro" id="IPR050091">
    <property type="entry name" value="PKS_NRPS_Biosynth_Enz"/>
</dbReference>
<dbReference type="RefSeq" id="WP_188830508.1">
    <property type="nucleotide sequence ID" value="NZ_BMMW01000004.1"/>
</dbReference>
<dbReference type="Gene3D" id="1.10.1200.10">
    <property type="entry name" value="ACP-like"/>
    <property type="match status" value="1"/>
</dbReference>
<dbReference type="InterPro" id="IPR001031">
    <property type="entry name" value="Thioesterase"/>
</dbReference>
<comment type="caution">
    <text evidence="5">The sequence shown here is derived from an EMBL/GenBank/DDBJ whole genome shotgun (WGS) entry which is preliminary data.</text>
</comment>
<dbReference type="InterPro" id="IPR009081">
    <property type="entry name" value="PP-bd_ACP"/>
</dbReference>
<dbReference type="PANTHER" id="PTHR43775:SF37">
    <property type="entry name" value="SI:DKEY-61P9.11"/>
    <property type="match status" value="1"/>
</dbReference>
<dbReference type="InterPro" id="IPR029058">
    <property type="entry name" value="AB_hydrolase_fold"/>
</dbReference>
<evidence type="ECO:0000259" key="4">
    <source>
        <dbReference type="PROSITE" id="PS50075"/>
    </source>
</evidence>
<reference evidence="5" key="2">
    <citation type="submission" date="2020-09" db="EMBL/GenBank/DDBJ databases">
        <authorList>
            <person name="Sun Q."/>
            <person name="Zhou Y."/>
        </authorList>
    </citation>
    <scope>NUCLEOTIDE SEQUENCE</scope>
    <source>
        <strain evidence="5">CGMCC 4.7278</strain>
    </source>
</reference>
<keyword evidence="3" id="KW-0511">Multifunctional enzyme</keyword>
<keyword evidence="1" id="KW-0596">Phosphopantetheine</keyword>
<reference evidence="5" key="1">
    <citation type="journal article" date="2014" name="Int. J. Syst. Evol. Microbiol.">
        <title>Complete genome sequence of Corynebacterium casei LMG S-19264T (=DSM 44701T), isolated from a smear-ripened cheese.</title>
        <authorList>
            <consortium name="US DOE Joint Genome Institute (JGI-PGF)"/>
            <person name="Walter F."/>
            <person name="Albersmeier A."/>
            <person name="Kalinowski J."/>
            <person name="Ruckert C."/>
        </authorList>
    </citation>
    <scope>NUCLEOTIDE SEQUENCE</scope>
    <source>
        <strain evidence="5">CGMCC 4.7278</strain>
    </source>
</reference>
<dbReference type="AlphaFoldDB" id="A0A917VD92"/>
<protein>
    <recommendedName>
        <fullName evidence="4">Carrier domain-containing protein</fullName>
    </recommendedName>
</protein>
<dbReference type="GO" id="GO:0006633">
    <property type="term" value="P:fatty acid biosynthetic process"/>
    <property type="evidence" value="ECO:0007669"/>
    <property type="project" value="TreeGrafter"/>
</dbReference>
<organism evidence="5 6">
    <name type="scientific">Nocardia camponoti</name>
    <dbReference type="NCBI Taxonomy" id="1616106"/>
    <lineage>
        <taxon>Bacteria</taxon>
        <taxon>Bacillati</taxon>
        <taxon>Actinomycetota</taxon>
        <taxon>Actinomycetes</taxon>
        <taxon>Mycobacteriales</taxon>
        <taxon>Nocardiaceae</taxon>
        <taxon>Nocardia</taxon>
    </lineage>
</organism>
<dbReference type="SUPFAM" id="SSF47336">
    <property type="entry name" value="ACP-like"/>
    <property type="match status" value="1"/>
</dbReference>
<evidence type="ECO:0000256" key="1">
    <source>
        <dbReference type="ARBA" id="ARBA00022450"/>
    </source>
</evidence>
<keyword evidence="6" id="KW-1185">Reference proteome</keyword>
<dbReference type="InterPro" id="IPR020806">
    <property type="entry name" value="PKS_PP-bd"/>
</dbReference>
<dbReference type="SMART" id="SM00823">
    <property type="entry name" value="PKS_PP"/>
    <property type="match status" value="1"/>
</dbReference>
<dbReference type="InterPro" id="IPR036736">
    <property type="entry name" value="ACP-like_sf"/>
</dbReference>
<feature type="domain" description="Carrier" evidence="4">
    <location>
        <begin position="31"/>
        <end position="106"/>
    </location>
</feature>
<dbReference type="SMART" id="SM00824">
    <property type="entry name" value="PKS_TE"/>
    <property type="match status" value="1"/>
</dbReference>